<evidence type="ECO:0000256" key="4">
    <source>
        <dbReference type="SAM" id="MobiDB-lite"/>
    </source>
</evidence>
<protein>
    <submittedName>
        <fullName evidence="5">BOI-related E3 ubiquitin-protein ligase 1-like</fullName>
    </submittedName>
</protein>
<organism evidence="5 6">
    <name type="scientific">Senna tora</name>
    <dbReference type="NCBI Taxonomy" id="362788"/>
    <lineage>
        <taxon>Eukaryota</taxon>
        <taxon>Viridiplantae</taxon>
        <taxon>Streptophyta</taxon>
        <taxon>Embryophyta</taxon>
        <taxon>Tracheophyta</taxon>
        <taxon>Spermatophyta</taxon>
        <taxon>Magnoliopsida</taxon>
        <taxon>eudicotyledons</taxon>
        <taxon>Gunneridae</taxon>
        <taxon>Pentapetalae</taxon>
        <taxon>rosids</taxon>
        <taxon>fabids</taxon>
        <taxon>Fabales</taxon>
        <taxon>Fabaceae</taxon>
        <taxon>Caesalpinioideae</taxon>
        <taxon>Cassia clade</taxon>
        <taxon>Senna</taxon>
    </lineage>
</organism>
<feature type="region of interest" description="Disordered" evidence="4">
    <location>
        <begin position="251"/>
        <end position="270"/>
    </location>
</feature>
<dbReference type="EMBL" id="JAAIUW010000002">
    <property type="protein sequence ID" value="KAF7842538.1"/>
    <property type="molecule type" value="Genomic_DNA"/>
</dbReference>
<keyword evidence="3" id="KW-0862">Zinc</keyword>
<dbReference type="OrthoDB" id="1711136at2759"/>
<name>A0A834XDI3_9FABA</name>
<sequence length="277" mass="30736">MAVEAPHMNLFPSQFLTNSEIIKHNNNNLSNAAELLSYNGQMDSTVIPLPLPLPLPLPVPSSATMAEPLLPFYPSAVCDLASAKTSMNKSVDSGLTCHNIPPTRKRPRDLIAESIPHAAKINKFSSESSSSSSFLDQDILYQIQNQQSEIDLFISQYTEKLRMELEKQRVRQSRTLLSGIQEAMVKKLKEKDEEIQRMGKMNWMLQERAKSLCVENQIWRDLAQTNEATANSLRSNLEQVLAHVADDHLHTSAGAGAGPEDVPEVWGERGDSAIAAM</sequence>
<evidence type="ECO:0000256" key="3">
    <source>
        <dbReference type="ARBA" id="ARBA00022833"/>
    </source>
</evidence>
<dbReference type="GO" id="GO:0004842">
    <property type="term" value="F:ubiquitin-protein transferase activity"/>
    <property type="evidence" value="ECO:0007669"/>
    <property type="project" value="TreeGrafter"/>
</dbReference>
<evidence type="ECO:0000313" key="6">
    <source>
        <dbReference type="Proteomes" id="UP000634136"/>
    </source>
</evidence>
<evidence type="ECO:0000256" key="2">
    <source>
        <dbReference type="ARBA" id="ARBA00022771"/>
    </source>
</evidence>
<dbReference type="PANTHER" id="PTHR42647">
    <property type="entry name" value="SBP (S-RIBONUCLEASE BINDING PROTEIN) FAMILY PROTEIN"/>
    <property type="match status" value="1"/>
</dbReference>
<dbReference type="Proteomes" id="UP000634136">
    <property type="component" value="Unassembled WGS sequence"/>
</dbReference>
<keyword evidence="2" id="KW-0863">Zinc-finger</keyword>
<dbReference type="GO" id="GO:0008270">
    <property type="term" value="F:zinc ion binding"/>
    <property type="evidence" value="ECO:0007669"/>
    <property type="project" value="UniProtKB-KW"/>
</dbReference>
<proteinExistence type="predicted"/>
<reference evidence="5" key="1">
    <citation type="submission" date="2020-09" db="EMBL/GenBank/DDBJ databases">
        <title>Genome-Enabled Discovery of Anthraquinone Biosynthesis in Senna tora.</title>
        <authorList>
            <person name="Kang S.-H."/>
            <person name="Pandey R.P."/>
            <person name="Lee C.-M."/>
            <person name="Sim J.-S."/>
            <person name="Jeong J.-T."/>
            <person name="Choi B.-S."/>
            <person name="Jung M."/>
            <person name="Ginzburg D."/>
            <person name="Zhao K."/>
            <person name="Won S.Y."/>
            <person name="Oh T.-J."/>
            <person name="Yu Y."/>
            <person name="Kim N.-H."/>
            <person name="Lee O.R."/>
            <person name="Lee T.-H."/>
            <person name="Bashyal P."/>
            <person name="Kim T.-S."/>
            <person name="Lee W.-H."/>
            <person name="Kawkins C."/>
            <person name="Kim C.-K."/>
            <person name="Kim J.S."/>
            <person name="Ahn B.O."/>
            <person name="Rhee S.Y."/>
            <person name="Sohng J.K."/>
        </authorList>
    </citation>
    <scope>NUCLEOTIDE SEQUENCE</scope>
    <source>
        <tissue evidence="5">Leaf</tissue>
    </source>
</reference>
<dbReference type="GO" id="GO:0043067">
    <property type="term" value="P:regulation of programmed cell death"/>
    <property type="evidence" value="ECO:0007669"/>
    <property type="project" value="TreeGrafter"/>
</dbReference>
<keyword evidence="1" id="KW-0479">Metal-binding</keyword>
<evidence type="ECO:0000256" key="1">
    <source>
        <dbReference type="ARBA" id="ARBA00022723"/>
    </source>
</evidence>
<dbReference type="PANTHER" id="PTHR42647:SF55">
    <property type="entry name" value="BOI-RELATED E3 UBIQUITIN-PROTEIN LIGASE 1"/>
    <property type="match status" value="1"/>
</dbReference>
<dbReference type="AlphaFoldDB" id="A0A834XDI3"/>
<keyword evidence="6" id="KW-1185">Reference proteome</keyword>
<evidence type="ECO:0000313" key="5">
    <source>
        <dbReference type="EMBL" id="KAF7842538.1"/>
    </source>
</evidence>
<comment type="caution">
    <text evidence="5">The sequence shown here is derived from an EMBL/GenBank/DDBJ whole genome shotgun (WGS) entry which is preliminary data.</text>
</comment>
<accession>A0A834XDI3</accession>
<gene>
    <name evidence="5" type="ORF">G2W53_004836</name>
</gene>